<dbReference type="EMBL" id="CM042016">
    <property type="protein sequence ID" value="KAI3701228.1"/>
    <property type="molecule type" value="Genomic_DNA"/>
</dbReference>
<sequence length="135" mass="15311">MHTTPFITLSLYNFISPKKKPLITSITSIAVARKHRTTIIPLPHSTLNLRIHSSSFHLTFHTIVLGCRHMATCTSVSTHHKEDGFNKQSQNRSLMKATRIRGKLLLLDRIFRTFLVRVKSSPSKSDSSDCNSRVI</sequence>
<proteinExistence type="predicted"/>
<name>A0ACB8ZUQ9_CICIN</name>
<protein>
    <submittedName>
        <fullName evidence="1">Uncharacterized protein</fullName>
    </submittedName>
</protein>
<reference evidence="1 2" key="2">
    <citation type="journal article" date="2022" name="Mol. Ecol. Resour.">
        <title>The genomes of chicory, endive, great burdock and yacon provide insights into Asteraceae paleo-polyploidization history and plant inulin production.</title>
        <authorList>
            <person name="Fan W."/>
            <person name="Wang S."/>
            <person name="Wang H."/>
            <person name="Wang A."/>
            <person name="Jiang F."/>
            <person name="Liu H."/>
            <person name="Zhao H."/>
            <person name="Xu D."/>
            <person name="Zhang Y."/>
        </authorList>
    </citation>
    <scope>NUCLEOTIDE SEQUENCE [LARGE SCALE GENOMIC DNA]</scope>
    <source>
        <strain evidence="2">cv. Punajuju</strain>
        <tissue evidence="1">Leaves</tissue>
    </source>
</reference>
<comment type="caution">
    <text evidence="1">The sequence shown here is derived from an EMBL/GenBank/DDBJ whole genome shotgun (WGS) entry which is preliminary data.</text>
</comment>
<reference evidence="2" key="1">
    <citation type="journal article" date="2022" name="Mol. Ecol. Resour.">
        <title>The genomes of chicory, endive, great burdock and yacon provide insights into Asteraceae palaeo-polyploidization history and plant inulin production.</title>
        <authorList>
            <person name="Fan W."/>
            <person name="Wang S."/>
            <person name="Wang H."/>
            <person name="Wang A."/>
            <person name="Jiang F."/>
            <person name="Liu H."/>
            <person name="Zhao H."/>
            <person name="Xu D."/>
            <person name="Zhang Y."/>
        </authorList>
    </citation>
    <scope>NUCLEOTIDE SEQUENCE [LARGE SCALE GENOMIC DNA]</scope>
    <source>
        <strain evidence="2">cv. Punajuju</strain>
    </source>
</reference>
<organism evidence="1 2">
    <name type="scientific">Cichorium intybus</name>
    <name type="common">Chicory</name>
    <dbReference type="NCBI Taxonomy" id="13427"/>
    <lineage>
        <taxon>Eukaryota</taxon>
        <taxon>Viridiplantae</taxon>
        <taxon>Streptophyta</taxon>
        <taxon>Embryophyta</taxon>
        <taxon>Tracheophyta</taxon>
        <taxon>Spermatophyta</taxon>
        <taxon>Magnoliopsida</taxon>
        <taxon>eudicotyledons</taxon>
        <taxon>Gunneridae</taxon>
        <taxon>Pentapetalae</taxon>
        <taxon>asterids</taxon>
        <taxon>campanulids</taxon>
        <taxon>Asterales</taxon>
        <taxon>Asteraceae</taxon>
        <taxon>Cichorioideae</taxon>
        <taxon>Cichorieae</taxon>
        <taxon>Cichoriinae</taxon>
        <taxon>Cichorium</taxon>
    </lineage>
</organism>
<accession>A0ACB8ZUQ9</accession>
<dbReference type="Proteomes" id="UP001055811">
    <property type="component" value="Linkage Group LG08"/>
</dbReference>
<keyword evidence="2" id="KW-1185">Reference proteome</keyword>
<gene>
    <name evidence="1" type="ORF">L2E82_45877</name>
</gene>
<evidence type="ECO:0000313" key="1">
    <source>
        <dbReference type="EMBL" id="KAI3701228.1"/>
    </source>
</evidence>
<evidence type="ECO:0000313" key="2">
    <source>
        <dbReference type="Proteomes" id="UP001055811"/>
    </source>
</evidence>